<sequence>MPPPSGLAILIGAGPATGTGIARILSHPKHGNLAVALLARRQESLESVVSKVRETSPNAVLEVFPTDTSKASLEKTFQAIKSHQTFKDLKLKLAIYSIKHSSKKPFLEETREEFEESLETYVGGAFTFAQESLKRFFEDHGEKGLADGGEKKGTLIFTGTLGALRCSAQFAAYGASRASVRQLAQTLAREMSERGVHVVHTIGNGAIVDEDGEDQGVGKKMSADAVGETYLWLHNQKSCLWTHELDMRPACEKF</sequence>
<accession>A0A9W8Y7C0</accession>
<gene>
    <name evidence="1" type="ORF">N0V83_006108</name>
</gene>
<dbReference type="PANTHER" id="PTHR43431">
    <property type="entry name" value="OXIDOREDUCTASE, SHORT CHAIN DEHYDROGENASE/REDUCTASE FAMILY (AFU_ORTHOLOGUE AFUA_5G14000)"/>
    <property type="match status" value="1"/>
</dbReference>
<dbReference type="InterPro" id="IPR036291">
    <property type="entry name" value="NAD(P)-bd_dom_sf"/>
</dbReference>
<dbReference type="EMBL" id="JAPEUY010000010">
    <property type="protein sequence ID" value="KAJ4369026.1"/>
    <property type="molecule type" value="Genomic_DNA"/>
</dbReference>
<dbReference type="Gene3D" id="3.40.50.720">
    <property type="entry name" value="NAD(P)-binding Rossmann-like Domain"/>
    <property type="match status" value="1"/>
</dbReference>
<name>A0A9W8Y7C0_9PLEO</name>
<dbReference type="InterPro" id="IPR002347">
    <property type="entry name" value="SDR_fam"/>
</dbReference>
<dbReference type="AlphaFoldDB" id="A0A9W8Y7C0"/>
<dbReference type="OrthoDB" id="5399006at2759"/>
<keyword evidence="2" id="KW-1185">Reference proteome</keyword>
<dbReference type="SUPFAM" id="SSF51735">
    <property type="entry name" value="NAD(P)-binding Rossmann-fold domains"/>
    <property type="match status" value="1"/>
</dbReference>
<evidence type="ECO:0000313" key="2">
    <source>
        <dbReference type="Proteomes" id="UP001140560"/>
    </source>
</evidence>
<dbReference type="PANTHER" id="PTHR43431:SF7">
    <property type="entry name" value="OXIDOREDUCTASE, SHORT CHAIN DEHYDROGENASE_REDUCTASE FAMILY (AFU_ORTHOLOGUE AFUA_5G14000)"/>
    <property type="match status" value="1"/>
</dbReference>
<evidence type="ECO:0008006" key="3">
    <source>
        <dbReference type="Google" id="ProtNLM"/>
    </source>
</evidence>
<evidence type="ECO:0000313" key="1">
    <source>
        <dbReference type="EMBL" id="KAJ4369026.1"/>
    </source>
</evidence>
<organism evidence="1 2">
    <name type="scientific">Neocucurbitaria cava</name>
    <dbReference type="NCBI Taxonomy" id="798079"/>
    <lineage>
        <taxon>Eukaryota</taxon>
        <taxon>Fungi</taxon>
        <taxon>Dikarya</taxon>
        <taxon>Ascomycota</taxon>
        <taxon>Pezizomycotina</taxon>
        <taxon>Dothideomycetes</taxon>
        <taxon>Pleosporomycetidae</taxon>
        <taxon>Pleosporales</taxon>
        <taxon>Pleosporineae</taxon>
        <taxon>Cucurbitariaceae</taxon>
        <taxon>Neocucurbitaria</taxon>
    </lineage>
</organism>
<proteinExistence type="predicted"/>
<dbReference type="Pfam" id="PF00106">
    <property type="entry name" value="adh_short"/>
    <property type="match status" value="1"/>
</dbReference>
<comment type="caution">
    <text evidence="1">The sequence shown here is derived from an EMBL/GenBank/DDBJ whole genome shotgun (WGS) entry which is preliminary data.</text>
</comment>
<reference evidence="1" key="1">
    <citation type="submission" date="2022-10" db="EMBL/GenBank/DDBJ databases">
        <title>Tapping the CABI collections for fungal endophytes: first genome assemblies for Collariella, Neodidymelliopsis, Ascochyta clinopodiicola, Didymella pomorum, Didymosphaeria variabile, Neocosmospora piperis and Neocucurbitaria cava.</title>
        <authorList>
            <person name="Hill R."/>
        </authorList>
    </citation>
    <scope>NUCLEOTIDE SEQUENCE</scope>
    <source>
        <strain evidence="1">IMI 356814</strain>
    </source>
</reference>
<dbReference type="Proteomes" id="UP001140560">
    <property type="component" value="Unassembled WGS sequence"/>
</dbReference>
<protein>
    <recommendedName>
        <fullName evidence="3">NAD(P)-binding protein</fullName>
    </recommendedName>
</protein>